<keyword evidence="1" id="KW-0614">Plasmid</keyword>
<reference evidence="1 2" key="1">
    <citation type="submission" date="2018-03" db="EMBL/GenBank/DDBJ databases">
        <title>The complete genome of bacterial strain SGAir0260.</title>
        <authorList>
            <person name="Schuster S.C."/>
        </authorList>
    </citation>
    <scope>NUCLEOTIDE SEQUENCE [LARGE SCALE GENOMIC DNA]</scope>
    <source>
        <strain evidence="1 2">SGAir0260</strain>
        <plasmid evidence="1 2">pSGAir0260_3</plasmid>
    </source>
</reference>
<dbReference type="AlphaFoldDB" id="A0AB37E1A4"/>
<accession>A0AB37E1A4</accession>
<dbReference type="Proteomes" id="UP000464780">
    <property type="component" value="Plasmid pSGAir0260_3"/>
</dbReference>
<protein>
    <submittedName>
        <fullName evidence="1">Uncharacterized protein</fullName>
    </submittedName>
</protein>
<gene>
    <name evidence="1" type="ORF">C1N66_32305</name>
</gene>
<evidence type="ECO:0000313" key="1">
    <source>
        <dbReference type="EMBL" id="QHV47677.1"/>
    </source>
</evidence>
<proteinExistence type="predicted"/>
<name>A0AB37E1A4_BACCE</name>
<evidence type="ECO:0000313" key="2">
    <source>
        <dbReference type="Proteomes" id="UP000464780"/>
    </source>
</evidence>
<dbReference type="EMBL" id="CP028014">
    <property type="protein sequence ID" value="QHV47677.1"/>
    <property type="molecule type" value="Genomic_DNA"/>
</dbReference>
<organism evidence="1 2">
    <name type="scientific">Bacillus cereus</name>
    <dbReference type="NCBI Taxonomy" id="1396"/>
    <lineage>
        <taxon>Bacteria</taxon>
        <taxon>Bacillati</taxon>
        <taxon>Bacillota</taxon>
        <taxon>Bacilli</taxon>
        <taxon>Bacillales</taxon>
        <taxon>Bacillaceae</taxon>
        <taxon>Bacillus</taxon>
        <taxon>Bacillus cereus group</taxon>
    </lineage>
</organism>
<dbReference type="RefSeq" id="WP_162281231.1">
    <property type="nucleotide sequence ID" value="NZ_CP028014.2"/>
</dbReference>
<geneLocation type="plasmid" evidence="1 2">
    <name>pSGAir0260_3</name>
</geneLocation>
<sequence length="69" mass="7952">MLDLEPYNCDICKACESVETTIDDIEGLQREVCTNCGYVFVGAADPWEIEENEKIVQMITQDRELHQKK</sequence>